<dbReference type="AlphaFoldDB" id="A0A1S2PCV0"/>
<evidence type="ECO:0000313" key="1">
    <source>
        <dbReference type="EMBL" id="OIJ91669.1"/>
    </source>
</evidence>
<protein>
    <submittedName>
        <fullName evidence="1">Uncharacterized protein</fullName>
    </submittedName>
</protein>
<dbReference type="Proteomes" id="UP000179935">
    <property type="component" value="Unassembled WGS sequence"/>
</dbReference>
<name>A0A1S2PCV0_9ACTN</name>
<gene>
    <name evidence="1" type="ORF">BIV24_15560</name>
</gene>
<accession>A0A1S2PCV0</accession>
<dbReference type="EMBL" id="MLYP01000040">
    <property type="protein sequence ID" value="OIJ91669.1"/>
    <property type="molecule type" value="Genomic_DNA"/>
</dbReference>
<sequence>MERMWYWMVAASSTTSPGPMRTWMGPSGWCWTSHWPVGARTAACRSRWLTRTFAQALASAVVGLD</sequence>
<proteinExistence type="predicted"/>
<evidence type="ECO:0000313" key="2">
    <source>
        <dbReference type="Proteomes" id="UP000179935"/>
    </source>
</evidence>
<keyword evidence="2" id="KW-1185">Reference proteome</keyword>
<comment type="caution">
    <text evidence="1">The sequence shown here is derived from an EMBL/GenBank/DDBJ whole genome shotgun (WGS) entry which is preliminary data.</text>
</comment>
<organism evidence="1 2">
    <name type="scientific">Streptomyces colonosanans</name>
    <dbReference type="NCBI Taxonomy" id="1428652"/>
    <lineage>
        <taxon>Bacteria</taxon>
        <taxon>Bacillati</taxon>
        <taxon>Actinomycetota</taxon>
        <taxon>Actinomycetes</taxon>
        <taxon>Kitasatosporales</taxon>
        <taxon>Streptomycetaceae</taxon>
        <taxon>Streptomyces</taxon>
    </lineage>
</organism>
<reference evidence="1 2" key="1">
    <citation type="submission" date="2016-10" db="EMBL/GenBank/DDBJ databases">
        <title>Genome sequence of Streptomyces sp. MUSC 93.</title>
        <authorList>
            <person name="Lee L.-H."/>
            <person name="Ser H.-L."/>
            <person name="Law J.W.-F."/>
        </authorList>
    </citation>
    <scope>NUCLEOTIDE SEQUENCE [LARGE SCALE GENOMIC DNA]</scope>
    <source>
        <strain evidence="1 2">MUSC 93</strain>
    </source>
</reference>